<dbReference type="Gene3D" id="3.20.20.140">
    <property type="entry name" value="Metal-dependent hydrolases"/>
    <property type="match status" value="1"/>
</dbReference>
<dbReference type="InterPro" id="IPR008257">
    <property type="entry name" value="Pept_M19"/>
</dbReference>
<organism evidence="1 2">
    <name type="scientific">Mucilaginibacter gracilis</name>
    <dbReference type="NCBI Taxonomy" id="423350"/>
    <lineage>
        <taxon>Bacteria</taxon>
        <taxon>Pseudomonadati</taxon>
        <taxon>Bacteroidota</taxon>
        <taxon>Sphingobacteriia</taxon>
        <taxon>Sphingobacteriales</taxon>
        <taxon>Sphingobacteriaceae</taxon>
        <taxon>Mucilaginibacter</taxon>
    </lineage>
</organism>
<dbReference type="Pfam" id="PF01244">
    <property type="entry name" value="Peptidase_M19"/>
    <property type="match status" value="1"/>
</dbReference>
<evidence type="ECO:0000313" key="1">
    <source>
        <dbReference type="EMBL" id="RKR84043.1"/>
    </source>
</evidence>
<protein>
    <submittedName>
        <fullName evidence="1">Membrane dipeptidase (Peptidase family M19)</fullName>
    </submittedName>
</protein>
<reference evidence="1 2" key="1">
    <citation type="submission" date="2018-10" db="EMBL/GenBank/DDBJ databases">
        <title>Genomic Encyclopedia of Archaeal and Bacterial Type Strains, Phase II (KMG-II): from individual species to whole genera.</title>
        <authorList>
            <person name="Goeker M."/>
        </authorList>
    </citation>
    <scope>NUCLEOTIDE SEQUENCE [LARGE SCALE GENOMIC DNA]</scope>
    <source>
        <strain evidence="1 2">DSM 18602</strain>
    </source>
</reference>
<dbReference type="SUPFAM" id="SSF51556">
    <property type="entry name" value="Metallo-dependent hydrolases"/>
    <property type="match status" value="1"/>
</dbReference>
<dbReference type="AlphaFoldDB" id="A0A495J5L1"/>
<evidence type="ECO:0000313" key="2">
    <source>
        <dbReference type="Proteomes" id="UP000268007"/>
    </source>
</evidence>
<dbReference type="Proteomes" id="UP000268007">
    <property type="component" value="Unassembled WGS sequence"/>
</dbReference>
<gene>
    <name evidence="1" type="ORF">BDD43_4262</name>
</gene>
<sequence length="527" mass="57657">MQFFDLHCHPGLKTLFRPQDGTQFSAWETLGAARVFGDILSSQCSLQQITLRRQVPLICMTLHPPESGMLDQFIIRAGASVLFRQLMDVHRLQEMYSGADGYQSVFAEELANLTALPRPADNISAQVAVKFLKHWGDFRPQDTGTVHAVFNIEGGHALYSHADQPGTVKEATDNLDAFLALGYLILYLTPTHLTPNQFINHAYGNKILTKGPLLPRGMGITPDGMALIRHVYARGLLIDVKHMSLLSRLQFYRLHALHFPDRPIIASHAGLVGYYAFNEPGDAFLGWAVNEVVTADYVELKGVNNRGLMVGTSFYPLSINLFNEDIVAILKSGGMIGISMDVRILGGKDNDQALQHDYLSPAEYAVLKLPDAEREKKIAELADNLWAGAAPAAETVPADQAVWQPVVETESAELFTASVPTAVGPLLTEHARLIANHLLQIHFVADISGLPLPWQQVCIGSDFDGLIEAVDCCKNITALDRMATALVDALKSGAAEREIDLGMASADIVSAFCYGNAVTFLERHFTG</sequence>
<dbReference type="GO" id="GO:0070573">
    <property type="term" value="F:metallodipeptidase activity"/>
    <property type="evidence" value="ECO:0007669"/>
    <property type="project" value="InterPro"/>
</dbReference>
<proteinExistence type="predicted"/>
<name>A0A495J5L1_9SPHI</name>
<comment type="caution">
    <text evidence="1">The sequence shown here is derived from an EMBL/GenBank/DDBJ whole genome shotgun (WGS) entry which is preliminary data.</text>
</comment>
<accession>A0A495J5L1</accession>
<dbReference type="OrthoDB" id="611177at2"/>
<dbReference type="RefSeq" id="WP_121199469.1">
    <property type="nucleotide sequence ID" value="NZ_RBKU01000001.1"/>
</dbReference>
<dbReference type="EMBL" id="RBKU01000001">
    <property type="protein sequence ID" value="RKR84043.1"/>
    <property type="molecule type" value="Genomic_DNA"/>
</dbReference>
<dbReference type="GO" id="GO:0006508">
    <property type="term" value="P:proteolysis"/>
    <property type="evidence" value="ECO:0007669"/>
    <property type="project" value="InterPro"/>
</dbReference>
<keyword evidence="2" id="KW-1185">Reference proteome</keyword>
<dbReference type="InterPro" id="IPR032466">
    <property type="entry name" value="Metal_Hydrolase"/>
</dbReference>